<sequence>MSSKNILDAHLGAQIPRGGRAYVGNSDQPFIYVLGIKLRPTRGQSNP</sequence>
<accession>A0AB36CKM9</accession>
<dbReference type="RefSeq" id="WP_205906549.1">
    <property type="nucleotide sequence ID" value="NZ_JABAFZ010000005.1"/>
</dbReference>
<proteinExistence type="predicted"/>
<reference evidence="1 2" key="1">
    <citation type="submission" date="2020-04" db="EMBL/GenBank/DDBJ databases">
        <authorList>
            <person name="Hitch T.C.A."/>
            <person name="Wylensek D."/>
            <person name="Clavel T."/>
        </authorList>
    </citation>
    <scope>NUCLEOTIDE SEQUENCE [LARGE SCALE GENOMIC DNA]</scope>
    <source>
        <strain evidence="1 2">BL-383-APC-3D</strain>
    </source>
</reference>
<evidence type="ECO:0000313" key="2">
    <source>
        <dbReference type="Proteomes" id="UP000544551"/>
    </source>
</evidence>
<dbReference type="Proteomes" id="UP000544551">
    <property type="component" value="Unassembled WGS sequence"/>
</dbReference>
<gene>
    <name evidence="1" type="ORF">HF853_06760</name>
</gene>
<evidence type="ECO:0000313" key="1">
    <source>
        <dbReference type="EMBL" id="NME89373.1"/>
    </source>
</evidence>
<protein>
    <submittedName>
        <fullName evidence="1">Uncharacterized protein</fullName>
    </submittedName>
</protein>
<name>A0AB36CKM9_9CORY</name>
<comment type="caution">
    <text evidence="1">The sequence shown here is derived from an EMBL/GenBank/DDBJ whole genome shotgun (WGS) entry which is preliminary data.</text>
</comment>
<organism evidence="1 2">
    <name type="scientific">Corynebacterium stationis</name>
    <dbReference type="NCBI Taxonomy" id="1705"/>
    <lineage>
        <taxon>Bacteria</taxon>
        <taxon>Bacillati</taxon>
        <taxon>Actinomycetota</taxon>
        <taxon>Actinomycetes</taxon>
        <taxon>Mycobacteriales</taxon>
        <taxon>Corynebacteriaceae</taxon>
        <taxon>Corynebacterium</taxon>
    </lineage>
</organism>
<dbReference type="EMBL" id="JABAFZ010000005">
    <property type="protein sequence ID" value="NME89373.1"/>
    <property type="molecule type" value="Genomic_DNA"/>
</dbReference>
<dbReference type="AlphaFoldDB" id="A0AB36CKM9"/>